<dbReference type="GO" id="GO:0017061">
    <property type="term" value="F:S-methyl-5-thioadenosine phosphorylase activity"/>
    <property type="evidence" value="ECO:0007669"/>
    <property type="project" value="UniProtKB-UniRule"/>
</dbReference>
<comment type="similarity">
    <text evidence="4">Belongs to the PNP/MTAP phosphorylase family. MTAP subfamily.</text>
</comment>
<dbReference type="AlphaFoldDB" id="Q1EMV9"/>
<keyword evidence="2 4" id="KW-0808">Transferase</keyword>
<feature type="binding site" evidence="4">
    <location>
        <begin position="96"/>
        <end position="97"/>
    </location>
    <ligand>
        <name>phosphate</name>
        <dbReference type="ChEBI" id="CHEBI:43474"/>
    </ligand>
</feature>
<evidence type="ECO:0000256" key="2">
    <source>
        <dbReference type="ARBA" id="ARBA00022679"/>
    </source>
</evidence>
<organism evidence="6">
    <name type="scientific">Streptantibioticus cattleyicolor</name>
    <name type="common">Streptomyces cattleya</name>
    <dbReference type="NCBI Taxonomy" id="29303"/>
    <lineage>
        <taxon>Bacteria</taxon>
        <taxon>Bacillati</taxon>
        <taxon>Actinomycetota</taxon>
        <taxon>Actinomycetes</taxon>
        <taxon>Kitasatosporales</taxon>
        <taxon>Streptomycetaceae</taxon>
        <taxon>Streptantibioticus</taxon>
    </lineage>
</organism>
<protein>
    <recommendedName>
        <fullName evidence="4">S-methyl-5'-thioadenosine phosphorylase</fullName>
        <ecNumber evidence="4">2.4.2.28</ecNumber>
    </recommendedName>
    <alternativeName>
        <fullName evidence="4">5'-methylthioadenosine phosphorylase</fullName>
        <shortName evidence="4">MTA phosphorylase</shortName>
        <shortName evidence="4">MTAP</shortName>
    </alternativeName>
</protein>
<comment type="subunit">
    <text evidence="4">Homohexamer. Dimer of a homotrimer.</text>
</comment>
<comment type="pathway">
    <text evidence="4">Amino-acid biosynthesis; L-methionine biosynthesis via salvage pathway; S-methyl-5-thio-alpha-D-ribose 1-phosphate from S-methyl-5'-thioadenosine (phosphorylase route): step 1/1.</text>
</comment>
<feature type="domain" description="Nucleoside phosphorylase" evidence="5">
    <location>
        <begin position="15"/>
        <end position="251"/>
    </location>
</feature>
<dbReference type="Gene3D" id="3.40.50.1580">
    <property type="entry name" value="Nucleoside phosphorylase domain"/>
    <property type="match status" value="1"/>
</dbReference>
<keyword evidence="3 4" id="KW-0660">Purine salvage</keyword>
<dbReference type="SUPFAM" id="SSF53167">
    <property type="entry name" value="Purine and uridine phosphorylases"/>
    <property type="match status" value="1"/>
</dbReference>
<evidence type="ECO:0000259" key="5">
    <source>
        <dbReference type="Pfam" id="PF01048"/>
    </source>
</evidence>
<evidence type="ECO:0000256" key="4">
    <source>
        <dbReference type="HAMAP-Rule" id="MF_01963"/>
    </source>
</evidence>
<feature type="binding site" evidence="4">
    <location>
        <position position="195"/>
    </location>
    <ligand>
        <name>substrate</name>
    </ligand>
</feature>
<feature type="site" description="Important for substrate specificity" evidence="4">
    <location>
        <position position="177"/>
    </location>
</feature>
<dbReference type="HAMAP" id="MF_01963">
    <property type="entry name" value="MTAP"/>
    <property type="match status" value="1"/>
</dbReference>
<keyword evidence="1 4" id="KW-0328">Glycosyltransferase</keyword>
<feature type="site" description="Important for substrate specificity" evidence="4">
    <location>
        <position position="232"/>
    </location>
</feature>
<dbReference type="InterPro" id="IPR010044">
    <property type="entry name" value="MTAP"/>
</dbReference>
<dbReference type="EC" id="2.4.2.28" evidence="4"/>
<dbReference type="EMBL" id="AM055586">
    <property type="protein sequence ID" value="CAJ20005.1"/>
    <property type="molecule type" value="Genomic_DNA"/>
</dbReference>
<dbReference type="FunFam" id="3.40.50.1580:FF:000012">
    <property type="entry name" value="Probable 6-oxopurine nucleoside phosphorylase"/>
    <property type="match status" value="1"/>
</dbReference>
<dbReference type="GO" id="GO:0006166">
    <property type="term" value="P:purine ribonucleoside salvage"/>
    <property type="evidence" value="ECO:0007669"/>
    <property type="project" value="UniProtKB-KW"/>
</dbReference>
<dbReference type="InterPro" id="IPR035994">
    <property type="entry name" value="Nucleoside_phosphorylase_sf"/>
</dbReference>
<evidence type="ECO:0000313" key="6">
    <source>
        <dbReference type="EMBL" id="CAJ20005.1"/>
    </source>
</evidence>
<dbReference type="InterPro" id="IPR000845">
    <property type="entry name" value="Nucleoside_phosphorylase_d"/>
</dbReference>
<evidence type="ECO:0000256" key="1">
    <source>
        <dbReference type="ARBA" id="ARBA00022676"/>
    </source>
</evidence>
<gene>
    <name evidence="6" type="primary">flB</name>
    <name evidence="4" type="synonym">mtnP</name>
</gene>
<dbReference type="NCBIfam" id="TIGR01694">
    <property type="entry name" value="MTAP"/>
    <property type="match status" value="1"/>
</dbReference>
<dbReference type="GO" id="GO:0019509">
    <property type="term" value="P:L-methionine salvage from methylthioadenosine"/>
    <property type="evidence" value="ECO:0007669"/>
    <property type="project" value="UniProtKB-UniRule"/>
</dbReference>
<dbReference type="Pfam" id="PF01048">
    <property type="entry name" value="PNP_UDP_1"/>
    <property type="match status" value="1"/>
</dbReference>
<dbReference type="PROSITE" id="PS01240">
    <property type="entry name" value="PNP_MTAP_2"/>
    <property type="match status" value="1"/>
</dbReference>
<feature type="binding site" evidence="4">
    <location>
        <position position="21"/>
    </location>
    <ligand>
        <name>phosphate</name>
        <dbReference type="ChEBI" id="CHEBI:43474"/>
    </ligand>
</feature>
<feature type="binding site" evidence="4">
    <location>
        <begin position="63"/>
        <end position="64"/>
    </location>
    <ligand>
        <name>phosphate</name>
        <dbReference type="ChEBI" id="CHEBI:43474"/>
    </ligand>
</feature>
<feature type="binding site" evidence="4">
    <location>
        <begin position="219"/>
        <end position="221"/>
    </location>
    <ligand>
        <name>substrate</name>
    </ligand>
</feature>
<reference evidence="6" key="1">
    <citation type="journal article" date="2006" name="Chem. Biol.">
        <title>The gene cluster for fluorometabolite biosynthesis in Streptomyces cattleya: a thioesterase confers resistance to fluoroacetyl-coenzyme A.</title>
        <authorList>
            <person name="Huang F."/>
            <person name="Haydock S.F."/>
            <person name="Spiteller D."/>
            <person name="Mironenko T."/>
            <person name="Li T.L."/>
            <person name="O'Hagan D."/>
            <person name="Leadlay P.F."/>
            <person name="Spencer J.B."/>
        </authorList>
    </citation>
    <scope>NUCLEOTIDE SEQUENCE</scope>
</reference>
<accession>Q1EMV9</accession>
<proteinExistence type="inferred from homology"/>
<dbReference type="BioCyc" id="MetaCyc:MONOMER-15923"/>
<dbReference type="InterPro" id="IPR018099">
    <property type="entry name" value="Purine_phosphorylase-2_CS"/>
</dbReference>
<comment type="function">
    <text evidence="4">Catalyzes the reversible phosphorylation of S-methyl-5'-thioadenosine (MTA) to adenine and 5-methylthioribose-1-phosphate. Involved in the breakdown of MTA, a major by-product of polyamine biosynthesis. Responsible for the first step in the methionine salvage pathway after MTA has been generated from S-adenosylmethionine. Has broad substrate specificity with 6-aminopurine nucleosides as preferred substrates.</text>
</comment>
<evidence type="ECO:0000256" key="3">
    <source>
        <dbReference type="ARBA" id="ARBA00022726"/>
    </source>
</evidence>
<name>Q1EMV9_STRCT</name>
<feature type="binding site" evidence="4">
    <location>
        <position position="196"/>
    </location>
    <ligand>
        <name>phosphate</name>
        <dbReference type="ChEBI" id="CHEBI:43474"/>
    </ligand>
</feature>
<dbReference type="PANTHER" id="PTHR42679:SF2">
    <property type="entry name" value="S-METHYL-5'-THIOADENOSINE PHOSPHORYLASE"/>
    <property type="match status" value="1"/>
</dbReference>
<dbReference type="CDD" id="cd09010">
    <property type="entry name" value="MTAP_SsMTAPII_like_MTIP"/>
    <property type="match status" value="1"/>
</dbReference>
<dbReference type="UniPathway" id="UPA00904">
    <property type="reaction ID" value="UER00873"/>
</dbReference>
<sequence length="299" mass="31657">MRARKSGNEQRNADLGIIGGSGLYEFPGLTDPEEFPVETPYGPPSAPPVVGTVGGRWVAFLARHGTGHRIPPSRIPVRANLYALKALGVTEVVSVSAVGSLREEYAPGHLVVPDQIIDRTRGGRPATFFSSGVVVHVSLADPYCPRLRAALTDAARAAHPTVHPAGTYLCMEGPQFSTRAESQLYRAWGMDVIGMTAQPEAKLAREAELCYAGLSLVTDYDCWHTGHDSVDARTVAEVMAANVIAARAVLSGLAHATAPADCACHHALDGAVLTDPLAAAQVPEEEVPALLRKGFARRG</sequence>
<dbReference type="GO" id="GO:0005829">
    <property type="term" value="C:cytosol"/>
    <property type="evidence" value="ECO:0007669"/>
    <property type="project" value="TreeGrafter"/>
</dbReference>
<comment type="catalytic activity">
    <reaction evidence="4">
        <text>S-methyl-5'-thioadenosine + phosphate = 5-(methylsulfanyl)-alpha-D-ribose 1-phosphate + adenine</text>
        <dbReference type="Rhea" id="RHEA:11852"/>
        <dbReference type="ChEBI" id="CHEBI:16708"/>
        <dbReference type="ChEBI" id="CHEBI:17509"/>
        <dbReference type="ChEBI" id="CHEBI:43474"/>
        <dbReference type="ChEBI" id="CHEBI:58533"/>
        <dbReference type="EC" id="2.4.2.28"/>
    </reaction>
</comment>
<dbReference type="PANTHER" id="PTHR42679">
    <property type="entry name" value="S-METHYL-5'-THIOADENOSINE PHOSPHORYLASE"/>
    <property type="match status" value="1"/>
</dbReference>